<organism evidence="4 5">
    <name type="scientific">Allorhizobium taibaishanense</name>
    <dbReference type="NCBI Taxonomy" id="887144"/>
    <lineage>
        <taxon>Bacteria</taxon>
        <taxon>Pseudomonadati</taxon>
        <taxon>Pseudomonadota</taxon>
        <taxon>Alphaproteobacteria</taxon>
        <taxon>Hyphomicrobiales</taxon>
        <taxon>Rhizobiaceae</taxon>
        <taxon>Rhizobium/Agrobacterium group</taxon>
        <taxon>Allorhizobium</taxon>
    </lineage>
</organism>
<dbReference type="InterPro" id="IPR029024">
    <property type="entry name" value="TerB-like"/>
</dbReference>
<dbReference type="RefSeq" id="WP_075615851.1">
    <property type="nucleotide sequence ID" value="NZ_JACIED010000004.1"/>
</dbReference>
<dbReference type="AlphaFoldDB" id="A0A1Q9A1X6"/>
<keyword evidence="5" id="KW-1185">Reference proteome</keyword>
<dbReference type="Gene3D" id="1.10.3680.10">
    <property type="entry name" value="TerB-like"/>
    <property type="match status" value="1"/>
</dbReference>
<reference evidence="4 5" key="1">
    <citation type="submission" date="2016-09" db="EMBL/GenBank/DDBJ databases">
        <title>Rhizobium oryziradicis sp. nov., isolated from the root of rice.</title>
        <authorList>
            <person name="Zhao J."/>
            <person name="Zhang X."/>
        </authorList>
    </citation>
    <scope>NUCLEOTIDE SEQUENCE [LARGE SCALE GENOMIC DNA]</scope>
    <source>
        <strain evidence="4 5">14971</strain>
    </source>
</reference>
<evidence type="ECO:0000313" key="3">
    <source>
        <dbReference type="EMBL" id="MBB4009186.1"/>
    </source>
</evidence>
<dbReference type="EMBL" id="JACIED010000004">
    <property type="protein sequence ID" value="MBB4009186.1"/>
    <property type="molecule type" value="Genomic_DNA"/>
</dbReference>
<evidence type="ECO:0000313" key="4">
    <source>
        <dbReference type="EMBL" id="OLP48539.1"/>
    </source>
</evidence>
<evidence type="ECO:0000313" key="6">
    <source>
        <dbReference type="Proteomes" id="UP000544107"/>
    </source>
</evidence>
<name>A0A1Q9A1X6_9HYPH</name>
<dbReference type="OrthoDB" id="5402150at2"/>
<evidence type="ECO:0000256" key="1">
    <source>
        <dbReference type="SAM" id="MobiDB-lite"/>
    </source>
</evidence>
<dbReference type="SUPFAM" id="SSF158682">
    <property type="entry name" value="TerB-like"/>
    <property type="match status" value="1"/>
</dbReference>
<evidence type="ECO:0000259" key="2">
    <source>
        <dbReference type="Pfam" id="PF05099"/>
    </source>
</evidence>
<dbReference type="InterPro" id="IPR007791">
    <property type="entry name" value="DjlA_N"/>
</dbReference>
<feature type="compositionally biased region" description="Polar residues" evidence="1">
    <location>
        <begin position="151"/>
        <end position="174"/>
    </location>
</feature>
<dbReference type="Pfam" id="PF05099">
    <property type="entry name" value="TerB"/>
    <property type="match status" value="1"/>
</dbReference>
<dbReference type="STRING" id="887144.BJF91_00830"/>
<dbReference type="EMBL" id="MKIN01000023">
    <property type="protein sequence ID" value="OLP48539.1"/>
    <property type="molecule type" value="Genomic_DNA"/>
</dbReference>
<comment type="caution">
    <text evidence="4">The sequence shown here is derived from an EMBL/GenBank/DDBJ whole genome shotgun (WGS) entry which is preliminary data.</text>
</comment>
<protein>
    <submittedName>
        <fullName evidence="3">Putative tellurite resistance protein B-like protein</fullName>
    </submittedName>
</protein>
<proteinExistence type="predicted"/>
<sequence length="174" mass="19611">MLERLNSFFQSIIAGDPGSEFDGNDTRVLIVALCFQVMEADGTISPAERKILKKSIREHYDLDRGKIDALMEAGQQAESEAVDYYHFTSELKRRLTENQRLELVSVLWDIVYADGVRNEMEDHILWRVADLLGVSDRDRVLARQKAAKRAGQTNDSAAADNQNGDQQPEQPDAS</sequence>
<feature type="region of interest" description="Disordered" evidence="1">
    <location>
        <begin position="143"/>
        <end position="174"/>
    </location>
</feature>
<evidence type="ECO:0000313" key="5">
    <source>
        <dbReference type="Proteomes" id="UP000185598"/>
    </source>
</evidence>
<dbReference type="Proteomes" id="UP000544107">
    <property type="component" value="Unassembled WGS sequence"/>
</dbReference>
<feature type="domain" description="Co-chaperone DjlA N-terminal" evidence="2">
    <location>
        <begin position="30"/>
        <end position="144"/>
    </location>
</feature>
<accession>A0A1Q9A1X6</accession>
<dbReference type="CDD" id="cd07313">
    <property type="entry name" value="terB_like_2"/>
    <property type="match status" value="1"/>
</dbReference>
<dbReference type="Proteomes" id="UP000185598">
    <property type="component" value="Unassembled WGS sequence"/>
</dbReference>
<reference evidence="3 6" key="2">
    <citation type="submission" date="2020-08" db="EMBL/GenBank/DDBJ databases">
        <title>Genomic Encyclopedia of Type Strains, Phase IV (KMG-IV): sequencing the most valuable type-strain genomes for metagenomic binning, comparative biology and taxonomic classification.</title>
        <authorList>
            <person name="Goeker M."/>
        </authorList>
    </citation>
    <scope>NUCLEOTIDE SEQUENCE [LARGE SCALE GENOMIC DNA]</scope>
    <source>
        <strain evidence="3 6">DSM 100021</strain>
    </source>
</reference>
<gene>
    <name evidence="4" type="ORF">BJF91_00830</name>
    <name evidence="3" type="ORF">GGQ71_003468</name>
</gene>